<protein>
    <submittedName>
        <fullName evidence="1">Uncharacterized protein</fullName>
    </submittedName>
</protein>
<accession>A0AA41XC49</accession>
<dbReference type="EMBL" id="JANLCK010000003">
    <property type="protein sequence ID" value="MCS5725472.1"/>
    <property type="molecule type" value="Genomic_DNA"/>
</dbReference>
<sequence length="116" mass="12863">MPYRTMELLQLWMDEFIATDPDAGCRLDVLRHDGDTGEDTGLVIVRLQYASTDVYLQAAGPGDTAWEVHFGPRPNDFALRAEGVKLLSEELSVAARLCVFLEDKSIAHLRALESAV</sequence>
<gene>
    <name evidence="1" type="ORF">N1028_06140</name>
</gene>
<comment type="caution">
    <text evidence="1">The sequence shown here is derived from an EMBL/GenBank/DDBJ whole genome shotgun (WGS) entry which is preliminary data.</text>
</comment>
<proteinExistence type="predicted"/>
<dbReference type="RefSeq" id="WP_259525979.1">
    <property type="nucleotide sequence ID" value="NZ_JANLCK010000003.1"/>
</dbReference>
<name>A0AA41XC49_9MICO</name>
<evidence type="ECO:0000313" key="1">
    <source>
        <dbReference type="EMBL" id="MCS5725472.1"/>
    </source>
</evidence>
<dbReference type="AlphaFoldDB" id="A0AA41XC49"/>
<reference evidence="1" key="1">
    <citation type="submission" date="2022-08" db="EMBL/GenBank/DDBJ databases">
        <authorList>
            <person name="Deng Y."/>
            <person name="Han X.-F."/>
            <person name="Zhang Y.-Q."/>
        </authorList>
    </citation>
    <scope>NUCLEOTIDE SEQUENCE</scope>
    <source>
        <strain evidence="1">CPCC 203407</strain>
    </source>
</reference>
<organism evidence="1 2">
    <name type="scientific">Herbiconiux oxytropis</name>
    <dbReference type="NCBI Taxonomy" id="2970915"/>
    <lineage>
        <taxon>Bacteria</taxon>
        <taxon>Bacillati</taxon>
        <taxon>Actinomycetota</taxon>
        <taxon>Actinomycetes</taxon>
        <taxon>Micrococcales</taxon>
        <taxon>Microbacteriaceae</taxon>
        <taxon>Herbiconiux</taxon>
    </lineage>
</organism>
<evidence type="ECO:0000313" key="2">
    <source>
        <dbReference type="Proteomes" id="UP001165587"/>
    </source>
</evidence>
<keyword evidence="2" id="KW-1185">Reference proteome</keyword>
<dbReference type="Proteomes" id="UP001165587">
    <property type="component" value="Unassembled WGS sequence"/>
</dbReference>